<reference evidence="1 2" key="1">
    <citation type="submission" date="2017-02" db="EMBL/GenBank/DDBJ databases">
        <authorList>
            <person name="Peterson S.W."/>
        </authorList>
    </citation>
    <scope>NUCLEOTIDE SEQUENCE [LARGE SCALE GENOMIC DNA]</scope>
    <source>
        <strain evidence="1 2">VKM Ac-2059</strain>
    </source>
</reference>
<accession>A0A1T5KUI9</accession>
<dbReference type="OrthoDB" id="6043651at2"/>
<dbReference type="STRING" id="123320.SAMN06309945_2512"/>
<name>A0A1T5KUI9_9MICO</name>
<dbReference type="AlphaFoldDB" id="A0A1T5KUI9"/>
<organism evidence="1 2">
    <name type="scientific">Okibacterium fritillariae</name>
    <dbReference type="NCBI Taxonomy" id="123320"/>
    <lineage>
        <taxon>Bacteria</taxon>
        <taxon>Bacillati</taxon>
        <taxon>Actinomycetota</taxon>
        <taxon>Actinomycetes</taxon>
        <taxon>Micrococcales</taxon>
        <taxon>Microbacteriaceae</taxon>
        <taxon>Okibacterium</taxon>
    </lineage>
</organism>
<evidence type="ECO:0000313" key="2">
    <source>
        <dbReference type="Proteomes" id="UP000190857"/>
    </source>
</evidence>
<evidence type="ECO:0000313" key="1">
    <source>
        <dbReference type="EMBL" id="SKC67454.1"/>
    </source>
</evidence>
<proteinExistence type="predicted"/>
<dbReference type="Proteomes" id="UP000190857">
    <property type="component" value="Unassembled WGS sequence"/>
</dbReference>
<sequence length="96" mass="10834">MNINELHDVKLNSMTFAWQEGEVTLLCESSEAFEIRATGVRSLSVERFLSWGPAATIYESELDLTYALGPKLSLVMQTGDPIRIIAEEFQVKVLER</sequence>
<protein>
    <submittedName>
        <fullName evidence="1">Uncharacterized protein</fullName>
    </submittedName>
</protein>
<gene>
    <name evidence="1" type="ORF">SAMN06309945_2512</name>
</gene>
<dbReference type="EMBL" id="FUZP01000003">
    <property type="protein sequence ID" value="SKC67454.1"/>
    <property type="molecule type" value="Genomic_DNA"/>
</dbReference>
<dbReference type="RefSeq" id="WP_079728553.1">
    <property type="nucleotide sequence ID" value="NZ_FUZP01000003.1"/>
</dbReference>
<keyword evidence="2" id="KW-1185">Reference proteome</keyword>